<dbReference type="Gene3D" id="3.40.50.720">
    <property type="entry name" value="NAD(P)-binding Rossmann-like Domain"/>
    <property type="match status" value="1"/>
</dbReference>
<dbReference type="GO" id="GO:0016627">
    <property type="term" value="F:oxidoreductase activity, acting on the CH-CH group of donors"/>
    <property type="evidence" value="ECO:0007669"/>
    <property type="project" value="UniProtKB-ARBA"/>
</dbReference>
<name>A0AA88ACR2_FICCA</name>
<dbReference type="GO" id="GO:0006629">
    <property type="term" value="P:lipid metabolic process"/>
    <property type="evidence" value="ECO:0007669"/>
    <property type="project" value="UniProtKB-ARBA"/>
</dbReference>
<gene>
    <name evidence="4" type="ORF">TIFTF001_007134</name>
</gene>
<evidence type="ECO:0000256" key="2">
    <source>
        <dbReference type="ARBA" id="ARBA00023002"/>
    </source>
</evidence>
<dbReference type="Pfam" id="PF22917">
    <property type="entry name" value="PRISE"/>
    <property type="match status" value="1"/>
</dbReference>
<keyword evidence="2" id="KW-0560">Oxidoreductase</keyword>
<protein>
    <recommendedName>
        <fullName evidence="3">PRISE-like Rossmann-fold domain-containing protein</fullName>
    </recommendedName>
</protein>
<evidence type="ECO:0000313" key="4">
    <source>
        <dbReference type="EMBL" id="GMN37836.1"/>
    </source>
</evidence>
<evidence type="ECO:0000259" key="3">
    <source>
        <dbReference type="Pfam" id="PF22917"/>
    </source>
</evidence>
<dbReference type="SUPFAM" id="SSF51735">
    <property type="entry name" value="NAD(P)-binding Rossmann-fold domains"/>
    <property type="match status" value="1"/>
</dbReference>
<sequence>MRGCATQVPERGTCGRSTGIVGNRLTKILPLFDTQPIDKYQSVALVVGATGIVGNSLAEILPLSHTPGGPWKVYGIARRPQPSWNADHPITYIQCDVSDPQQTRDKLSKLTDVTHIFYVTWSGRLTEAENCAVNGAMLRNVLEVVIPHAPNLQHICLQTGRKHYVGSFEMQGRIRSHEPPYHEDLPRLEGPNFYYVLEDILMEEVKKKEGLTWTVHRPGAIFGFSPYSLLNVVEGLCAYAAICKHEGTKLRFPRTLAGLETFWDASDADLVAEQQIWAAVEPRAKNEAYNCSNGDVFKWKQMLKVLAEQFGLEYEEYYDEGQRLTFVEMMKDKGEVWDQIVKENGLVPTKLEHVGNWWGMDFVFNYGLSTMDSMNKSKEYGFLGFRNSKKSFVSWIDKFKAYKIVP</sequence>
<proteinExistence type="predicted"/>
<keyword evidence="5" id="KW-1185">Reference proteome</keyword>
<evidence type="ECO:0000256" key="1">
    <source>
        <dbReference type="ARBA" id="ARBA00022857"/>
    </source>
</evidence>
<dbReference type="AlphaFoldDB" id="A0AA88ACR2"/>
<dbReference type="PANTHER" id="PTHR32487">
    <property type="entry name" value="3-OXO-DELTA(4,5)-STEROID 5-BETA-REDUCTASE"/>
    <property type="match status" value="1"/>
</dbReference>
<accession>A0AA88ACR2</accession>
<dbReference type="FunFam" id="3.40.50.720:FF:000808">
    <property type="entry name" value="Iridoid synthase"/>
    <property type="match status" value="1"/>
</dbReference>
<dbReference type="PANTHER" id="PTHR32487:SF0">
    <property type="entry name" value="3-OXO-DELTA(4,5)-STEROID 5-BETA-REDUCTASE"/>
    <property type="match status" value="1"/>
</dbReference>
<reference evidence="4" key="1">
    <citation type="submission" date="2023-07" db="EMBL/GenBank/DDBJ databases">
        <title>draft genome sequence of fig (Ficus carica).</title>
        <authorList>
            <person name="Takahashi T."/>
            <person name="Nishimura K."/>
        </authorList>
    </citation>
    <scope>NUCLEOTIDE SEQUENCE</scope>
</reference>
<comment type="caution">
    <text evidence="4">The sequence shown here is derived from an EMBL/GenBank/DDBJ whole genome shotgun (WGS) entry which is preliminary data.</text>
</comment>
<feature type="domain" description="PRISE-like Rossmann-fold" evidence="3">
    <location>
        <begin position="44"/>
        <end position="406"/>
    </location>
</feature>
<dbReference type="Proteomes" id="UP001187192">
    <property type="component" value="Unassembled WGS sequence"/>
</dbReference>
<keyword evidence="1" id="KW-0521">NADP</keyword>
<dbReference type="CDD" id="cd08948">
    <property type="entry name" value="5beta-POR_like_SDR_a"/>
    <property type="match status" value="1"/>
</dbReference>
<evidence type="ECO:0000313" key="5">
    <source>
        <dbReference type="Proteomes" id="UP001187192"/>
    </source>
</evidence>
<dbReference type="EMBL" id="BTGU01000007">
    <property type="protein sequence ID" value="GMN37836.1"/>
    <property type="molecule type" value="Genomic_DNA"/>
</dbReference>
<dbReference type="InterPro" id="IPR055222">
    <property type="entry name" value="PRISE-like_Rossmann-fold"/>
</dbReference>
<dbReference type="InterPro" id="IPR036291">
    <property type="entry name" value="NAD(P)-bd_dom_sf"/>
</dbReference>
<organism evidence="4 5">
    <name type="scientific">Ficus carica</name>
    <name type="common">Common fig</name>
    <dbReference type="NCBI Taxonomy" id="3494"/>
    <lineage>
        <taxon>Eukaryota</taxon>
        <taxon>Viridiplantae</taxon>
        <taxon>Streptophyta</taxon>
        <taxon>Embryophyta</taxon>
        <taxon>Tracheophyta</taxon>
        <taxon>Spermatophyta</taxon>
        <taxon>Magnoliopsida</taxon>
        <taxon>eudicotyledons</taxon>
        <taxon>Gunneridae</taxon>
        <taxon>Pentapetalae</taxon>
        <taxon>rosids</taxon>
        <taxon>fabids</taxon>
        <taxon>Rosales</taxon>
        <taxon>Moraceae</taxon>
        <taxon>Ficeae</taxon>
        <taxon>Ficus</taxon>
    </lineage>
</organism>